<evidence type="ECO:0000256" key="1">
    <source>
        <dbReference type="SAM" id="MobiDB-lite"/>
    </source>
</evidence>
<dbReference type="RefSeq" id="WP_066058180.1">
    <property type="nucleotide sequence ID" value="NZ_JBHUNF010000009.1"/>
</dbReference>
<evidence type="ECO:0000313" key="4">
    <source>
        <dbReference type="Proteomes" id="UP001597453"/>
    </source>
</evidence>
<dbReference type="EMBL" id="JBHUNF010000009">
    <property type="protein sequence ID" value="MFD2675419.1"/>
    <property type="molecule type" value="Genomic_DNA"/>
</dbReference>
<evidence type="ECO:0000313" key="3">
    <source>
        <dbReference type="EMBL" id="MFD2675419.1"/>
    </source>
</evidence>
<dbReference type="Pfam" id="PF07179">
    <property type="entry name" value="SseB"/>
    <property type="match status" value="1"/>
</dbReference>
<name>A0ABW5RM03_9MICO</name>
<reference evidence="4" key="1">
    <citation type="journal article" date="2019" name="Int. J. Syst. Evol. Microbiol.">
        <title>The Global Catalogue of Microorganisms (GCM) 10K type strain sequencing project: providing services to taxonomists for standard genome sequencing and annotation.</title>
        <authorList>
            <consortium name="The Broad Institute Genomics Platform"/>
            <consortium name="The Broad Institute Genome Sequencing Center for Infectious Disease"/>
            <person name="Wu L."/>
            <person name="Ma J."/>
        </authorList>
    </citation>
    <scope>NUCLEOTIDE SEQUENCE [LARGE SCALE GENOMIC DNA]</scope>
    <source>
        <strain evidence="4">TISTR 1511</strain>
    </source>
</reference>
<comment type="caution">
    <text evidence="3">The sequence shown here is derived from an EMBL/GenBank/DDBJ whole genome shotgun (WGS) entry which is preliminary data.</text>
</comment>
<dbReference type="Proteomes" id="UP001597453">
    <property type="component" value="Unassembled WGS sequence"/>
</dbReference>
<proteinExistence type="predicted"/>
<protein>
    <submittedName>
        <fullName evidence="3">SseB family protein</fullName>
    </submittedName>
</protein>
<feature type="region of interest" description="Disordered" evidence="1">
    <location>
        <begin position="9"/>
        <end position="36"/>
    </location>
</feature>
<feature type="domain" description="SseB protein N-terminal" evidence="2">
    <location>
        <begin position="42"/>
        <end position="164"/>
    </location>
</feature>
<sequence>MVAIPEHLHNHLTDSAGQPWEGRTFSDNPWSDDDGSAPEPLLAALTGFRAGDASLIDVIDALRTSRLLIPLVAHLGEAGVNDAGVTVDKSADLSIVSVKSPDGRATLPVFTSVDAMQHWDATARPVPIAARKAALAAVSEDTQLMILDPGSETELAIRRPAVWAIAQDTEYTVSWQHDAVRAACAQLLADHPELVSVDLHPGDLPGKFLGPELIVELGVSSDLAEPQREQLLASVQQRLASDSHVVEAVDSMALHLAVIDADSLPAKEPTTESAPSKAGLFGWLRRR</sequence>
<organism evidence="3 4">
    <name type="scientific">Gulosibacter bifidus</name>
    <dbReference type="NCBI Taxonomy" id="272239"/>
    <lineage>
        <taxon>Bacteria</taxon>
        <taxon>Bacillati</taxon>
        <taxon>Actinomycetota</taxon>
        <taxon>Actinomycetes</taxon>
        <taxon>Micrococcales</taxon>
        <taxon>Microbacteriaceae</taxon>
        <taxon>Gulosibacter</taxon>
    </lineage>
</organism>
<keyword evidence="4" id="KW-1185">Reference proteome</keyword>
<dbReference type="InterPro" id="IPR009839">
    <property type="entry name" value="SseB_N"/>
</dbReference>
<accession>A0ABW5RM03</accession>
<gene>
    <name evidence="3" type="ORF">ACFSUQ_08965</name>
</gene>
<evidence type="ECO:0000259" key="2">
    <source>
        <dbReference type="Pfam" id="PF07179"/>
    </source>
</evidence>